<dbReference type="PANTHER" id="PTHR43156:SF2">
    <property type="entry name" value="STAGE II SPORULATION PROTEIN E"/>
    <property type="match status" value="1"/>
</dbReference>
<feature type="region of interest" description="Disordered" evidence="2">
    <location>
        <begin position="1"/>
        <end position="20"/>
    </location>
</feature>
<feature type="domain" description="PPM-type phosphatase" evidence="4">
    <location>
        <begin position="660"/>
        <end position="879"/>
    </location>
</feature>
<dbReference type="InterPro" id="IPR003018">
    <property type="entry name" value="GAF"/>
</dbReference>
<gene>
    <name evidence="5" type="ORF">RM704_32205</name>
</gene>
<dbReference type="RefSeq" id="WP_033530854.1">
    <property type="nucleotide sequence ID" value="NZ_JAVRFJ010000034.1"/>
</dbReference>
<dbReference type="Gene3D" id="3.30.450.40">
    <property type="match status" value="2"/>
</dbReference>
<feature type="domain" description="GAF" evidence="3">
    <location>
        <begin position="461"/>
        <end position="642"/>
    </location>
</feature>
<sequence length="1008" mass="106968">MVRSDGEPIPTGRATDGTGPTLFRERFLQGEPLESGVRASILDSWRRCRSLGLLPDRSDPPFRDDFDRDGRVARAAAPVLDRLESRFAGSAMNISVADANGTVLLRRFGEASLARALPDIQTVPGFVFAERFAGTNGIGLALAERRLIRVYGAEHFAERSQGSACRALPVRDPLSGRIEGVLCFGYPRGFENPALSTVIRKAAAAIERRLLGQSSARERSLLRAYLNAGDEVGAGPLRTIGVDELALGLRPADRVTLLEKAAELISRAQRAAVEVALTDGRRVTLVSRPMTSASGVEGVAVEAVPHDSSRPEVFTAPRRIEPVPSLTAGSASPVAPLAPVDPSMVHRVRNAPLVEASGPLSAVPVPGHPREATSPGRTGTGVDGLTAGSRPTAAPAEALAADGSPTADGPTPAPVVPPAAPVVPPAADGVPGGRPGSPAPERGLLMVGEPHVGGYALAARRRLELLSEASARIGTTLDVRRTAQELAETAVPRLADFVTIDLAEPVLRGEEAADPRSDLRRTVVHGIRDDLPFSPVGKQVDYGPTVPQLRCLTNGEAVLEPDLRTAAGWLAQDPEHTERLLGHVHSLIAVPLVARGVVLGVAAFYRAQDPTPFGDDDRSLAQELATRAALSIDNARRYTRERTMVLALQRSLLPQGLPDRDSVEVAHRYLPAESDVGGDWYDVIPLSGTRIGLFVGDVVGHGMLSAATMGRVRTAARSFAELDFPPDEVLTHLDNLVGRLDREDPVSDGGGIIGATCLYAVYDPTSQQCTLARAGHPPPALVQPDGTVSFPELPAGPPLGLGGLPFEAVDVHLPEGSTLVLYTDGLIEDRERDVDVVLDQLRAALAHPEHTPEETCRLVLESVASPHPGDDIALLVARTHAFDPRSVATWELPADPARVSEVRAGALRQLADWGIDEAAFAAELVLSELITNAIRHGAGPIRVRLLRDRSLICEVADTSSTAPHLRRAATTDEGGRGLFLVAQLSQSWGTRYTPEGKVIWAECGLDEG</sequence>
<dbReference type="PANTHER" id="PTHR43156">
    <property type="entry name" value="STAGE II SPORULATION PROTEIN E-RELATED"/>
    <property type="match status" value="1"/>
</dbReference>
<evidence type="ECO:0000313" key="5">
    <source>
        <dbReference type="EMBL" id="MDT0572066.1"/>
    </source>
</evidence>
<dbReference type="InterPro" id="IPR001932">
    <property type="entry name" value="PPM-type_phosphatase-like_dom"/>
</dbReference>
<evidence type="ECO:0000259" key="3">
    <source>
        <dbReference type="SMART" id="SM00065"/>
    </source>
</evidence>
<organism evidence="5 6">
    <name type="scientific">Streptomyces gottesmaniae</name>
    <dbReference type="NCBI Taxonomy" id="3075518"/>
    <lineage>
        <taxon>Bacteria</taxon>
        <taxon>Bacillati</taxon>
        <taxon>Actinomycetota</taxon>
        <taxon>Actinomycetes</taxon>
        <taxon>Kitasatosporales</taxon>
        <taxon>Streptomycetaceae</taxon>
        <taxon>Streptomyces</taxon>
    </lineage>
</organism>
<reference evidence="5" key="1">
    <citation type="submission" date="2024-05" db="EMBL/GenBank/DDBJ databases">
        <title>30 novel species of actinomycetes from the DSMZ collection.</title>
        <authorList>
            <person name="Nouioui I."/>
        </authorList>
    </citation>
    <scope>NUCLEOTIDE SEQUENCE</scope>
    <source>
        <strain evidence="5">DSM 3412</strain>
    </source>
</reference>
<dbReference type="InterPro" id="IPR052016">
    <property type="entry name" value="Bact_Sigma-Reg"/>
</dbReference>
<dbReference type="EMBL" id="JAVRFJ010000034">
    <property type="protein sequence ID" value="MDT0572066.1"/>
    <property type="molecule type" value="Genomic_DNA"/>
</dbReference>
<evidence type="ECO:0000256" key="2">
    <source>
        <dbReference type="SAM" id="MobiDB-lite"/>
    </source>
</evidence>
<accession>A0ABU2Z663</accession>
<dbReference type="InterPro" id="IPR003594">
    <property type="entry name" value="HATPase_dom"/>
</dbReference>
<dbReference type="InterPro" id="IPR036890">
    <property type="entry name" value="HATPase_C_sf"/>
</dbReference>
<dbReference type="Pfam" id="PF13581">
    <property type="entry name" value="HATPase_c_2"/>
    <property type="match status" value="1"/>
</dbReference>
<dbReference type="Pfam" id="PF07228">
    <property type="entry name" value="SpoIIE"/>
    <property type="match status" value="1"/>
</dbReference>
<proteinExistence type="predicted"/>
<dbReference type="SUPFAM" id="SSF55874">
    <property type="entry name" value="ATPase domain of HSP90 chaperone/DNA topoisomerase II/histidine kinase"/>
    <property type="match status" value="1"/>
</dbReference>
<dbReference type="SMART" id="SM00065">
    <property type="entry name" value="GAF"/>
    <property type="match status" value="1"/>
</dbReference>
<evidence type="ECO:0000313" key="6">
    <source>
        <dbReference type="Proteomes" id="UP001180737"/>
    </source>
</evidence>
<dbReference type="Gene3D" id="3.60.40.10">
    <property type="entry name" value="PPM-type phosphatase domain"/>
    <property type="match status" value="1"/>
</dbReference>
<comment type="caution">
    <text evidence="5">The sequence shown here is derived from an EMBL/GenBank/DDBJ whole genome shotgun (WGS) entry which is preliminary data.</text>
</comment>
<dbReference type="InterPro" id="IPR036457">
    <property type="entry name" value="PPM-type-like_dom_sf"/>
</dbReference>
<dbReference type="CDD" id="cd16936">
    <property type="entry name" value="HATPase_RsbW-like"/>
    <property type="match status" value="1"/>
</dbReference>
<evidence type="ECO:0000256" key="1">
    <source>
        <dbReference type="ARBA" id="ARBA00022801"/>
    </source>
</evidence>
<keyword evidence="1" id="KW-0378">Hydrolase</keyword>
<dbReference type="InterPro" id="IPR029016">
    <property type="entry name" value="GAF-like_dom_sf"/>
</dbReference>
<dbReference type="SMART" id="SM00331">
    <property type="entry name" value="PP2C_SIG"/>
    <property type="match status" value="1"/>
</dbReference>
<feature type="region of interest" description="Disordered" evidence="2">
    <location>
        <begin position="357"/>
        <end position="415"/>
    </location>
</feature>
<dbReference type="SUPFAM" id="SSF81606">
    <property type="entry name" value="PP2C-like"/>
    <property type="match status" value="1"/>
</dbReference>
<protein>
    <submittedName>
        <fullName evidence="5">SpoIIE family protein phosphatase</fullName>
    </submittedName>
</protein>
<evidence type="ECO:0000259" key="4">
    <source>
        <dbReference type="SMART" id="SM00331"/>
    </source>
</evidence>
<dbReference type="Pfam" id="PF01590">
    <property type="entry name" value="GAF"/>
    <property type="match status" value="2"/>
</dbReference>
<keyword evidence="6" id="KW-1185">Reference proteome</keyword>
<dbReference type="Gene3D" id="3.30.565.10">
    <property type="entry name" value="Histidine kinase-like ATPase, C-terminal domain"/>
    <property type="match status" value="1"/>
</dbReference>
<feature type="compositionally biased region" description="Low complexity" evidence="2">
    <location>
        <begin position="393"/>
        <end position="410"/>
    </location>
</feature>
<dbReference type="Proteomes" id="UP001180737">
    <property type="component" value="Unassembled WGS sequence"/>
</dbReference>
<name>A0ABU2Z663_9ACTN</name>
<dbReference type="SUPFAM" id="SSF55781">
    <property type="entry name" value="GAF domain-like"/>
    <property type="match status" value="1"/>
</dbReference>